<keyword evidence="2" id="KW-0808">Transferase</keyword>
<dbReference type="GO" id="GO:0005737">
    <property type="term" value="C:cytoplasm"/>
    <property type="evidence" value="ECO:0007669"/>
    <property type="project" value="TreeGrafter"/>
</dbReference>
<sequence length="301" mass="34276">MGNRDQIKETGIKMDNVELKNRESGCSFSASYNTKKQCVQKQTESLELSIIAAKVEEENVHRIYNEIAQHFSETRHSPWPQVAEFISSLPPGASLVDIGCGNGKYLLAREDIIKIGCDRSEVLLGVCQERQLNAFLCDCLAIPVRDNSVSACISIAVIHHLASKERRLQAVKEMARILEKSGRGLIYVWAKNQEADRRKSSYLRQNKKSSKAPPLTLAAEEVVVDEKLPLPVHTNRTQFLHRDILVPWKLKDGTENNKTFLRFYHVFEEGELEELCGQVQDIRVIKSYYDQGNWCAIFEKI</sequence>
<dbReference type="Pfam" id="PF08241">
    <property type="entry name" value="Methyltransf_11"/>
    <property type="match status" value="1"/>
</dbReference>
<dbReference type="EMBL" id="AJWK01003334">
    <property type="status" value="NOT_ANNOTATED_CDS"/>
    <property type="molecule type" value="Genomic_DNA"/>
</dbReference>
<evidence type="ECO:0000256" key="2">
    <source>
        <dbReference type="ARBA" id="ARBA00022679"/>
    </source>
</evidence>
<evidence type="ECO:0000313" key="4">
    <source>
        <dbReference type="EnsemblMetazoa" id="LLOJ000833-PA"/>
    </source>
</evidence>
<dbReference type="InterPro" id="IPR051422">
    <property type="entry name" value="AlkB_tRNA_MeTrf/Diox"/>
</dbReference>
<organism evidence="4 5">
    <name type="scientific">Lutzomyia longipalpis</name>
    <name type="common">Sand fly</name>
    <dbReference type="NCBI Taxonomy" id="7200"/>
    <lineage>
        <taxon>Eukaryota</taxon>
        <taxon>Metazoa</taxon>
        <taxon>Ecdysozoa</taxon>
        <taxon>Arthropoda</taxon>
        <taxon>Hexapoda</taxon>
        <taxon>Insecta</taxon>
        <taxon>Pterygota</taxon>
        <taxon>Neoptera</taxon>
        <taxon>Endopterygota</taxon>
        <taxon>Diptera</taxon>
        <taxon>Nematocera</taxon>
        <taxon>Psychodoidea</taxon>
        <taxon>Psychodidae</taxon>
        <taxon>Lutzomyia</taxon>
        <taxon>Lutzomyia</taxon>
    </lineage>
</organism>
<evidence type="ECO:0000256" key="1">
    <source>
        <dbReference type="ARBA" id="ARBA00022603"/>
    </source>
</evidence>
<dbReference type="VEuPathDB" id="VectorBase:LLONM1_002456"/>
<dbReference type="PANTHER" id="PTHR13069">
    <property type="entry name" value="ALKYLATED DNA REPAIR PROTEIN ALKB HOMOLOG 8"/>
    <property type="match status" value="1"/>
</dbReference>
<dbReference type="VEuPathDB" id="VectorBase:LLOJ000833"/>
<dbReference type="AlphaFoldDB" id="A0A1B0CA61"/>
<dbReference type="Gene3D" id="3.40.50.150">
    <property type="entry name" value="Vaccinia Virus protein VP39"/>
    <property type="match status" value="1"/>
</dbReference>
<dbReference type="GO" id="GO:0008757">
    <property type="term" value="F:S-adenosylmethionine-dependent methyltransferase activity"/>
    <property type="evidence" value="ECO:0007669"/>
    <property type="project" value="InterPro"/>
</dbReference>
<dbReference type="CDD" id="cd02440">
    <property type="entry name" value="AdoMet_MTases"/>
    <property type="match status" value="1"/>
</dbReference>
<dbReference type="GO" id="GO:0005634">
    <property type="term" value="C:nucleus"/>
    <property type="evidence" value="ECO:0007669"/>
    <property type="project" value="TreeGrafter"/>
</dbReference>
<proteinExistence type="predicted"/>
<dbReference type="GO" id="GO:0030488">
    <property type="term" value="P:tRNA methylation"/>
    <property type="evidence" value="ECO:0007669"/>
    <property type="project" value="TreeGrafter"/>
</dbReference>
<accession>A0A1B0CA61</accession>
<evidence type="ECO:0000313" key="5">
    <source>
        <dbReference type="Proteomes" id="UP000092461"/>
    </source>
</evidence>
<dbReference type="SUPFAM" id="SSF53335">
    <property type="entry name" value="S-adenosyl-L-methionine-dependent methyltransferases"/>
    <property type="match status" value="1"/>
</dbReference>
<dbReference type="EnsemblMetazoa" id="LLOJ000833-RA">
    <property type="protein sequence ID" value="LLOJ000833-PA"/>
    <property type="gene ID" value="LLOJ000833"/>
</dbReference>
<dbReference type="InterPro" id="IPR013216">
    <property type="entry name" value="Methyltransf_11"/>
</dbReference>
<feature type="domain" description="Methyltransferase type 11" evidence="3">
    <location>
        <begin position="96"/>
        <end position="183"/>
    </location>
</feature>
<reference evidence="4" key="1">
    <citation type="submission" date="2020-05" db="UniProtKB">
        <authorList>
            <consortium name="EnsemblMetazoa"/>
        </authorList>
    </citation>
    <scope>IDENTIFICATION</scope>
    <source>
        <strain evidence="4">Jacobina</strain>
    </source>
</reference>
<keyword evidence="1" id="KW-0489">Methyltransferase</keyword>
<dbReference type="GO" id="GO:0106335">
    <property type="term" value="F:tRNA (5-carboxymethyluridine(34)-5-O)-methyltransferase activity"/>
    <property type="evidence" value="ECO:0007669"/>
    <property type="project" value="TreeGrafter"/>
</dbReference>
<dbReference type="GO" id="GO:0000049">
    <property type="term" value="F:tRNA binding"/>
    <property type="evidence" value="ECO:0007669"/>
    <property type="project" value="TreeGrafter"/>
</dbReference>
<dbReference type="Proteomes" id="UP000092461">
    <property type="component" value="Unassembled WGS sequence"/>
</dbReference>
<dbReference type="GO" id="GO:0002098">
    <property type="term" value="P:tRNA wobble uridine modification"/>
    <property type="evidence" value="ECO:0007669"/>
    <property type="project" value="TreeGrafter"/>
</dbReference>
<name>A0A1B0CA61_LUTLO</name>
<keyword evidence="5" id="KW-1185">Reference proteome</keyword>
<dbReference type="PANTHER" id="PTHR13069:SF21">
    <property type="entry name" value="ALKYLATED DNA REPAIR PROTEIN ALKB HOMOLOG 8"/>
    <property type="match status" value="1"/>
</dbReference>
<evidence type="ECO:0000259" key="3">
    <source>
        <dbReference type="Pfam" id="PF08241"/>
    </source>
</evidence>
<protein>
    <recommendedName>
        <fullName evidence="3">Methyltransferase type 11 domain-containing protein</fullName>
    </recommendedName>
</protein>
<dbReference type="InterPro" id="IPR029063">
    <property type="entry name" value="SAM-dependent_MTases_sf"/>
</dbReference>